<dbReference type="Proteomes" id="UP001062846">
    <property type="component" value="Chromosome 12"/>
</dbReference>
<organism evidence="1 2">
    <name type="scientific">Rhododendron molle</name>
    <name type="common">Chinese azalea</name>
    <name type="synonym">Azalea mollis</name>
    <dbReference type="NCBI Taxonomy" id="49168"/>
    <lineage>
        <taxon>Eukaryota</taxon>
        <taxon>Viridiplantae</taxon>
        <taxon>Streptophyta</taxon>
        <taxon>Embryophyta</taxon>
        <taxon>Tracheophyta</taxon>
        <taxon>Spermatophyta</taxon>
        <taxon>Magnoliopsida</taxon>
        <taxon>eudicotyledons</taxon>
        <taxon>Gunneridae</taxon>
        <taxon>Pentapetalae</taxon>
        <taxon>asterids</taxon>
        <taxon>Ericales</taxon>
        <taxon>Ericaceae</taxon>
        <taxon>Ericoideae</taxon>
        <taxon>Rhodoreae</taxon>
        <taxon>Rhododendron</taxon>
    </lineage>
</organism>
<proteinExistence type="predicted"/>
<comment type="caution">
    <text evidence="1">The sequence shown here is derived from an EMBL/GenBank/DDBJ whole genome shotgun (WGS) entry which is preliminary data.</text>
</comment>
<dbReference type="EMBL" id="CM046399">
    <property type="protein sequence ID" value="KAI8528815.1"/>
    <property type="molecule type" value="Genomic_DNA"/>
</dbReference>
<sequence>MNRLRSKDLPILTLDEACELFYDGVSEYGPFWDHLLGYWNASVEAPDKILILKYEEVKREPGVHVRRLAEFMGVPFSAGEEEGGLVGEIVELCSFDKLRNLEVNKTGVSRFSEEIVVQNLGFFRKGEVGSRW</sequence>
<gene>
    <name evidence="1" type="ORF">RHMOL_Rhmol12G0177100</name>
</gene>
<accession>A0ACC0LJL7</accession>
<reference evidence="1" key="1">
    <citation type="submission" date="2022-02" db="EMBL/GenBank/DDBJ databases">
        <title>Plant Genome Project.</title>
        <authorList>
            <person name="Zhang R.-G."/>
        </authorList>
    </citation>
    <scope>NUCLEOTIDE SEQUENCE</scope>
    <source>
        <strain evidence="1">AT1</strain>
    </source>
</reference>
<name>A0ACC0LJL7_RHOML</name>
<protein>
    <submittedName>
        <fullName evidence="1">Uncharacterized protein</fullName>
    </submittedName>
</protein>
<evidence type="ECO:0000313" key="2">
    <source>
        <dbReference type="Proteomes" id="UP001062846"/>
    </source>
</evidence>
<evidence type="ECO:0000313" key="1">
    <source>
        <dbReference type="EMBL" id="KAI8528815.1"/>
    </source>
</evidence>
<keyword evidence="2" id="KW-1185">Reference proteome</keyword>